<dbReference type="SUPFAM" id="SSF55120">
    <property type="entry name" value="Pseudouridine synthase"/>
    <property type="match status" value="1"/>
</dbReference>
<keyword evidence="2 4" id="KW-0819">tRNA processing</keyword>
<reference evidence="9 10" key="1">
    <citation type="submission" date="2020-05" db="EMBL/GenBank/DDBJ databases">
        <authorList>
            <person name="Zhang R."/>
        </authorList>
    </citation>
    <scope>NUCLEOTIDE SEQUENCE [LARGE SCALE GENOMIC DNA]</scope>
    <source>
        <strain evidence="9 10">DSM 28986</strain>
    </source>
</reference>
<dbReference type="PIRSF" id="PIRSF001430">
    <property type="entry name" value="tRNA_psdUrid_synth"/>
    <property type="match status" value="1"/>
</dbReference>
<dbReference type="InterPro" id="IPR020097">
    <property type="entry name" value="PsdUridine_synth_TruA_a/b_dom"/>
</dbReference>
<dbReference type="GO" id="GO:0003723">
    <property type="term" value="F:RNA binding"/>
    <property type="evidence" value="ECO:0007669"/>
    <property type="project" value="InterPro"/>
</dbReference>
<comment type="function">
    <text evidence="4">Formation of pseudouridine at positions 38, 39 and 40 in the anticodon stem and loop of transfer RNAs.</text>
</comment>
<dbReference type="HAMAP" id="MF_00171">
    <property type="entry name" value="TruA"/>
    <property type="match status" value="1"/>
</dbReference>
<dbReference type="PANTHER" id="PTHR11142">
    <property type="entry name" value="PSEUDOURIDYLATE SYNTHASE"/>
    <property type="match status" value="1"/>
</dbReference>
<dbReference type="Proteomes" id="UP000546917">
    <property type="component" value="Unassembled WGS sequence"/>
</dbReference>
<evidence type="ECO:0000313" key="10">
    <source>
        <dbReference type="Proteomes" id="UP000546917"/>
    </source>
</evidence>
<evidence type="ECO:0000256" key="1">
    <source>
        <dbReference type="ARBA" id="ARBA00009375"/>
    </source>
</evidence>
<evidence type="ECO:0000313" key="9">
    <source>
        <dbReference type="EMBL" id="NOL61094.1"/>
    </source>
</evidence>
<dbReference type="EMBL" id="JABGBP010000433">
    <property type="protein sequence ID" value="NOL61094.1"/>
    <property type="molecule type" value="Genomic_DNA"/>
</dbReference>
<dbReference type="Pfam" id="PF01416">
    <property type="entry name" value="PseudoU_synth_1"/>
    <property type="match status" value="1"/>
</dbReference>
<protein>
    <recommendedName>
        <fullName evidence="4">tRNA pseudouridine synthase A</fullName>
        <ecNumber evidence="4">5.4.99.12</ecNumber>
    </recommendedName>
    <alternativeName>
        <fullName evidence="4">tRNA pseudouridine(38-40) synthase</fullName>
    </alternativeName>
    <alternativeName>
        <fullName evidence="4">tRNA pseudouridylate synthase I</fullName>
    </alternativeName>
    <alternativeName>
        <fullName evidence="4">tRNA-uridine isomerase I</fullName>
    </alternativeName>
</protein>
<name>A0A7K4FPY9_9ARCH</name>
<comment type="catalytic activity">
    <reaction evidence="4 7">
        <text>uridine(38/39/40) in tRNA = pseudouridine(38/39/40) in tRNA</text>
        <dbReference type="Rhea" id="RHEA:22376"/>
        <dbReference type="Rhea" id="RHEA-COMP:10085"/>
        <dbReference type="Rhea" id="RHEA-COMP:10087"/>
        <dbReference type="ChEBI" id="CHEBI:65314"/>
        <dbReference type="ChEBI" id="CHEBI:65315"/>
        <dbReference type="EC" id="5.4.99.12"/>
    </reaction>
</comment>
<feature type="active site" description="Nucleophile" evidence="4 5">
    <location>
        <position position="50"/>
    </location>
</feature>
<evidence type="ECO:0000259" key="8">
    <source>
        <dbReference type="Pfam" id="PF01416"/>
    </source>
</evidence>
<feature type="domain" description="Pseudouridine synthase I TruA alpha/beta" evidence="8">
    <location>
        <begin position="123"/>
        <end position="184"/>
    </location>
</feature>
<sequence length="250" mass="29116">MYYLIKYGYDGTSFTGFQRGNGENSVEDSIIKILKKYGIGNNIESAARTDRYVSARGNVMLVDTDTNIGNVMGILNARIPGMFFYSYSALDSYLNPRHNSLKQYSYIITENIDISRVMETLGEFVGQHDFVNFCKLDSRNTVRTIKSINYSTRNGFYIINIQGRSFVWHQIRSMMAFALMGKKHPFSLENKFTYLASPEPLVLMDISYDNVTFKNFDFKRHNHYFMEKEKITRTGYMLYDIFGNNRDKQE</sequence>
<gene>
    <name evidence="4 9" type="primary">truA</name>
    <name evidence="9" type="ORF">HLB00_09715</name>
</gene>
<comment type="similarity">
    <text evidence="1 4 7">Belongs to the tRNA pseudouridine synthase TruA family.</text>
</comment>
<evidence type="ECO:0000256" key="6">
    <source>
        <dbReference type="PIRSR" id="PIRSR001430-2"/>
    </source>
</evidence>
<feature type="binding site" evidence="4 6">
    <location>
        <position position="104"/>
    </location>
    <ligand>
        <name>substrate</name>
    </ligand>
</feature>
<evidence type="ECO:0000256" key="2">
    <source>
        <dbReference type="ARBA" id="ARBA00022694"/>
    </source>
</evidence>
<dbReference type="GO" id="GO:0031119">
    <property type="term" value="P:tRNA pseudouridine synthesis"/>
    <property type="evidence" value="ECO:0007669"/>
    <property type="project" value="UniProtKB-UniRule"/>
</dbReference>
<proteinExistence type="inferred from homology"/>
<keyword evidence="3 4" id="KW-0413">Isomerase</keyword>
<comment type="caution">
    <text evidence="4">Lacks conserved residue(s) required for the propagation of feature annotation.</text>
</comment>
<dbReference type="GO" id="GO:0160147">
    <property type="term" value="F:tRNA pseudouridine(38-40) synthase activity"/>
    <property type="evidence" value="ECO:0007669"/>
    <property type="project" value="UniProtKB-EC"/>
</dbReference>
<evidence type="ECO:0000256" key="4">
    <source>
        <dbReference type="HAMAP-Rule" id="MF_00171"/>
    </source>
</evidence>
<dbReference type="PANTHER" id="PTHR11142:SF0">
    <property type="entry name" value="TRNA PSEUDOURIDINE SYNTHASE-LIKE 1"/>
    <property type="match status" value="1"/>
</dbReference>
<dbReference type="AlphaFoldDB" id="A0A7K4FPY9"/>
<evidence type="ECO:0000256" key="5">
    <source>
        <dbReference type="PIRSR" id="PIRSR001430-1"/>
    </source>
</evidence>
<dbReference type="InterPro" id="IPR020103">
    <property type="entry name" value="PsdUridine_synth_cat_dom_sf"/>
</dbReference>
<dbReference type="Gene3D" id="3.30.70.660">
    <property type="entry name" value="Pseudouridine synthase I, catalytic domain, C-terminal subdomain"/>
    <property type="match status" value="1"/>
</dbReference>
<dbReference type="InterPro" id="IPR001406">
    <property type="entry name" value="PsdUridine_synth_TruA"/>
</dbReference>
<organism evidence="9 10">
    <name type="scientific">Ferroplasma acidiphilum</name>
    <dbReference type="NCBI Taxonomy" id="74969"/>
    <lineage>
        <taxon>Archaea</taxon>
        <taxon>Methanobacteriati</taxon>
        <taxon>Thermoplasmatota</taxon>
        <taxon>Thermoplasmata</taxon>
        <taxon>Thermoplasmatales</taxon>
        <taxon>Ferroplasmaceae</taxon>
        <taxon>Ferroplasma</taxon>
    </lineage>
</organism>
<dbReference type="EC" id="5.4.99.12" evidence="4"/>
<evidence type="ECO:0000256" key="3">
    <source>
        <dbReference type="ARBA" id="ARBA00023235"/>
    </source>
</evidence>
<comment type="caution">
    <text evidence="9">The sequence shown here is derived from an EMBL/GenBank/DDBJ whole genome shotgun (WGS) entry which is preliminary data.</text>
</comment>
<evidence type="ECO:0000256" key="7">
    <source>
        <dbReference type="RuleBase" id="RU003792"/>
    </source>
</evidence>
<dbReference type="RefSeq" id="WP_171482126.1">
    <property type="nucleotide sequence ID" value="NZ_JABGBP010000433.1"/>
</dbReference>
<dbReference type="InterPro" id="IPR020095">
    <property type="entry name" value="PsdUridine_synth_TruA_C"/>
</dbReference>
<accession>A0A7K4FPY9</accession>